<dbReference type="InterPro" id="IPR010237">
    <property type="entry name" value="Pyr-5-nucltdase"/>
</dbReference>
<sequence length="210" mass="24027">MQNYIFDLDNTLYHPDTGILEEVNNRINSFMINKVGIHYDEVDFLRRTYREKYGVTLRGLMYHYSVKPSEYLDYVHDLAYDEFINKDPLLKNCLENLEGYRAVFTNGAGSHALNILSRLGVYECFDDIFSIEDVDYTPKIYVESFKKMMDMSGINPGDSILFEDTCVNLTAAAKLGFKTALIGSGNGAIFDYHFSSIYDIVSLTKAEQTC</sequence>
<dbReference type="EMBL" id="VSIV01000316">
    <property type="protein sequence ID" value="TYB32580.1"/>
    <property type="molecule type" value="Genomic_DNA"/>
</dbReference>
<dbReference type="SFLD" id="SFLDS00003">
    <property type="entry name" value="Haloacid_Dehalogenase"/>
    <property type="match status" value="1"/>
</dbReference>
<dbReference type="SFLD" id="SFLDG01129">
    <property type="entry name" value="C1.5:_HAD__Beta-PGM__Phosphata"/>
    <property type="match status" value="1"/>
</dbReference>
<dbReference type="InterPro" id="IPR023214">
    <property type="entry name" value="HAD_sf"/>
</dbReference>
<dbReference type="Gene3D" id="1.10.150.450">
    <property type="match status" value="1"/>
</dbReference>
<dbReference type="Pfam" id="PF00702">
    <property type="entry name" value="Hydrolase"/>
    <property type="match status" value="1"/>
</dbReference>
<accession>A0A5D0MMA8</accession>
<dbReference type="RefSeq" id="WP_303701907.1">
    <property type="nucleotide sequence ID" value="NZ_VSIV01000316.1"/>
</dbReference>
<name>A0A5D0MMA8_FLESI</name>
<reference evidence="1 2" key="1">
    <citation type="submission" date="2019-08" db="EMBL/GenBank/DDBJ databases">
        <title>Genomic characterization of a novel candidate phylum (ARYD3) from a high temperature, high salinity tertiary oil reservoir in north central Oklahoma, USA.</title>
        <authorList>
            <person name="Youssef N.H."/>
            <person name="Yadav A."/>
            <person name="Elshahed M.S."/>
        </authorList>
    </citation>
    <scope>NUCLEOTIDE SEQUENCE [LARGE SCALE GENOMIC DNA]</scope>
    <source>
        <strain evidence="1">ARYD1</strain>
    </source>
</reference>
<dbReference type="Gene3D" id="3.40.50.1000">
    <property type="entry name" value="HAD superfamily/HAD-like"/>
    <property type="match status" value="1"/>
</dbReference>
<proteinExistence type="predicted"/>
<dbReference type="PANTHER" id="PTHR12725">
    <property type="entry name" value="HALOACID DEHALOGENASE-LIKE HYDROLASE"/>
    <property type="match status" value="1"/>
</dbReference>
<gene>
    <name evidence="1" type="ORF">FXF49_10795</name>
</gene>
<dbReference type="PANTHER" id="PTHR12725:SF117">
    <property type="entry name" value="HALOACID DEHALOGENASE-LIKE HYDROLASE"/>
    <property type="match status" value="1"/>
</dbReference>
<dbReference type="AlphaFoldDB" id="A0A5D0MMA8"/>
<evidence type="ECO:0000313" key="1">
    <source>
        <dbReference type="EMBL" id="TYB32580.1"/>
    </source>
</evidence>
<organism evidence="1 2">
    <name type="scientific">Flexistipes sinusarabici</name>
    <dbReference type="NCBI Taxonomy" id="2352"/>
    <lineage>
        <taxon>Bacteria</taxon>
        <taxon>Pseudomonadati</taxon>
        <taxon>Deferribacterota</taxon>
        <taxon>Deferribacteres</taxon>
        <taxon>Deferribacterales</taxon>
        <taxon>Flexistipitaceae</taxon>
        <taxon>Flexistipes</taxon>
    </lineage>
</organism>
<dbReference type="NCBIfam" id="TIGR01993">
    <property type="entry name" value="Pyr-5-nucltdase"/>
    <property type="match status" value="1"/>
</dbReference>
<dbReference type="InterPro" id="IPR036412">
    <property type="entry name" value="HAD-like_sf"/>
</dbReference>
<dbReference type="InterPro" id="IPR006439">
    <property type="entry name" value="HAD-SF_hydro_IA"/>
</dbReference>
<dbReference type="SUPFAM" id="SSF56784">
    <property type="entry name" value="HAD-like"/>
    <property type="match status" value="1"/>
</dbReference>
<protein>
    <submittedName>
        <fullName evidence="1">Pyrimidine 5'-nucleotidase</fullName>
    </submittedName>
</protein>
<evidence type="ECO:0000313" key="2">
    <source>
        <dbReference type="Proteomes" id="UP000323337"/>
    </source>
</evidence>
<dbReference type="Proteomes" id="UP000323337">
    <property type="component" value="Unassembled WGS sequence"/>
</dbReference>
<dbReference type="SFLD" id="SFLDG01132">
    <property type="entry name" value="C1.5.3:_5'-Nucleotidase_Like"/>
    <property type="match status" value="1"/>
</dbReference>
<comment type="caution">
    <text evidence="1">The sequence shown here is derived from an EMBL/GenBank/DDBJ whole genome shotgun (WGS) entry which is preliminary data.</text>
</comment>
<dbReference type="NCBIfam" id="TIGR01509">
    <property type="entry name" value="HAD-SF-IA-v3"/>
    <property type="match status" value="1"/>
</dbReference>